<feature type="compositionally biased region" description="Polar residues" evidence="1">
    <location>
        <begin position="33"/>
        <end position="50"/>
    </location>
</feature>
<organism evidence="3 4">
    <name type="scientific">Marasmiellus scandens</name>
    <dbReference type="NCBI Taxonomy" id="2682957"/>
    <lineage>
        <taxon>Eukaryota</taxon>
        <taxon>Fungi</taxon>
        <taxon>Dikarya</taxon>
        <taxon>Basidiomycota</taxon>
        <taxon>Agaricomycotina</taxon>
        <taxon>Agaricomycetes</taxon>
        <taxon>Agaricomycetidae</taxon>
        <taxon>Agaricales</taxon>
        <taxon>Marasmiineae</taxon>
        <taxon>Omphalotaceae</taxon>
        <taxon>Marasmiellus</taxon>
    </lineage>
</organism>
<proteinExistence type="predicted"/>
<name>A0ABR1IIJ1_9AGAR</name>
<feature type="region of interest" description="Disordered" evidence="1">
    <location>
        <begin position="87"/>
        <end position="117"/>
    </location>
</feature>
<dbReference type="PANTHER" id="PTHR33104">
    <property type="entry name" value="SI:DKEY-29D5.2"/>
    <property type="match status" value="1"/>
</dbReference>
<evidence type="ECO:0000259" key="2">
    <source>
        <dbReference type="Pfam" id="PF18803"/>
    </source>
</evidence>
<reference evidence="3 4" key="1">
    <citation type="submission" date="2024-01" db="EMBL/GenBank/DDBJ databases">
        <title>A draft genome for the cacao thread blight pathogen Marasmiellus scandens.</title>
        <authorList>
            <person name="Baruah I.K."/>
            <person name="Leung J."/>
            <person name="Bukari Y."/>
            <person name="Amoako-Attah I."/>
            <person name="Meinhardt L.W."/>
            <person name="Bailey B.A."/>
            <person name="Cohen S.P."/>
        </authorList>
    </citation>
    <scope>NUCLEOTIDE SEQUENCE [LARGE SCALE GENOMIC DNA]</scope>
    <source>
        <strain evidence="3 4">GH-19</strain>
    </source>
</reference>
<feature type="compositionally biased region" description="Basic and acidic residues" evidence="1">
    <location>
        <begin position="88"/>
        <end position="100"/>
    </location>
</feature>
<gene>
    <name evidence="3" type="ORF">VKT23_020714</name>
</gene>
<feature type="compositionally biased region" description="Acidic residues" evidence="1">
    <location>
        <begin position="1193"/>
        <end position="1224"/>
    </location>
</feature>
<dbReference type="Proteomes" id="UP001498398">
    <property type="component" value="Unassembled WGS sequence"/>
</dbReference>
<dbReference type="InterPro" id="IPR041457">
    <property type="entry name" value="CxC2_KDZ-assoc"/>
</dbReference>
<dbReference type="InterPro" id="IPR040521">
    <property type="entry name" value="KDZ"/>
</dbReference>
<accession>A0ABR1IIJ1</accession>
<feature type="compositionally biased region" description="Low complexity" evidence="1">
    <location>
        <begin position="106"/>
        <end position="117"/>
    </location>
</feature>
<dbReference type="PANTHER" id="PTHR33104:SF2">
    <property type="entry name" value="CXC3 LIKE CYSTEINE CLUSTER DOMAIN-CONTAINING PROTEIN"/>
    <property type="match status" value="1"/>
</dbReference>
<comment type="caution">
    <text evidence="3">The sequence shown here is derived from an EMBL/GenBank/DDBJ whole genome shotgun (WGS) entry which is preliminary data.</text>
</comment>
<feature type="region of interest" description="Disordered" evidence="1">
    <location>
        <begin position="33"/>
        <end position="54"/>
    </location>
</feature>
<dbReference type="Pfam" id="PF18803">
    <property type="entry name" value="CxC2"/>
    <property type="match status" value="1"/>
</dbReference>
<feature type="domain" description="CxC2-like cysteine cluster KDZ transposase-associated" evidence="2">
    <location>
        <begin position="245"/>
        <end position="359"/>
    </location>
</feature>
<feature type="compositionally biased region" description="Acidic residues" evidence="1">
    <location>
        <begin position="1151"/>
        <end position="1186"/>
    </location>
</feature>
<evidence type="ECO:0000256" key="1">
    <source>
        <dbReference type="SAM" id="MobiDB-lite"/>
    </source>
</evidence>
<dbReference type="Pfam" id="PF18758">
    <property type="entry name" value="KDZ"/>
    <property type="match status" value="1"/>
</dbReference>
<dbReference type="EMBL" id="JBANRG010000151">
    <property type="protein sequence ID" value="KAK7433560.1"/>
    <property type="molecule type" value="Genomic_DNA"/>
</dbReference>
<feature type="region of interest" description="Disordered" evidence="1">
    <location>
        <begin position="1151"/>
        <end position="1224"/>
    </location>
</feature>
<sequence>MPPAASTQPVFFIRELYLHSFSPLTVGYKGGTQTYRSPQAAQNDSAMTTRPNKRFRSDDNALRHINNLRSLGLSFHQPGDAVIQHSHISQDGRRVYKETRSAAPIPQSQDPSLQSSDWNDFEFNDAEPVSQGTTEDRFVFQVKKGKVTRLPKRKIYSSDRPMRAFISNRDDYLTIQMILKGRGDHVPDKCLLCPPDSDPVEPTFRCMDCTNAPLMCKSCCVEKHGLNPLHRIQRWTGQYFEKVSLRRLGLVIQLGHQDGSQCPTPVQGPSKFIIVHINGIHRVSLKYCGCMASVSSDTTSLHHKWEQLMRNRLYPATHNRPRTASTFETLEHFHMMTLWGKITAYDYYKGLEGLTDNTGAKLPNRYPSMLRMVRQWRHLRMLRRGGRGNDGDRTVQETLPGELAVQCIACPQPGINLPDDWQQAPDHTKFIYMMFIAIDACFRLKRKRISTWRRDPSLQDGWAYFVENGPYHEWVTKMKDQKEISTCTGLAALDHANTKFHEGYDETGKVAGLCARHEILLKNGMGATQIGERYANVDFVVASLLRHISLLLIFLVSYDIACQWSKNLAKRLKELPSFLRLHLVLKILKFFKFVIPKLHILGHLIKCQEKYSLSYTLGVGETDAESIERLWSGLGPVSTSIKEMGPGSHHDTLEDHIGHWNWKKIVGMGALLKRRLTTAITEFEKQLEGWQEFTQAQQKYVDEWKTMADQYESGAADLNPYASPVSGKTAQSVRLELAKEAEEKALQEMRHEERMIKESEWKDTDEDVDLPDLETSPGEFLYFGLEIEQQQRELRLDITSVRAPTNKQMTAIVDQRTKLARQIKRFRALQLAYMPVSLQVIAMQTTSETLINAEEVALYLPSRLSTEQRKSTLCTSCLPEMEIRLRDGQLNESLNHLRQSLLVKQRMLRYKKINARNQRQTTRSRALIARQEKKVKIATVSYQDAWQAKLALADGRKDAVGWKQLLQEHVVCMEDLQEAEKKRVKAMKHRRREAARRELNGETPVEGAREKNRVPSWIWHFSSDGELNRDKVLYEGLRIEWCKAYARVKRWREEIVLLQEEMRRCLATLEWQAKQWEEKTKIDNFDGERKEGVSAYAFQQAELRRGLGLRFMGLWNSDSMRPLFEYKPAELNLQLMNSVNNQDTTIYPEAMDVDSSLEDSGDEEDEEVDEDDEEDGVLPGESDEDGNEPKYDLDEEDEDEDVEDNDGEEQMEGDDVEDNEEEDLFEEPYMAYTVKDMLAALEEDHFQWQQ</sequence>
<protein>
    <recommendedName>
        <fullName evidence="2">CxC2-like cysteine cluster KDZ transposase-associated domain-containing protein</fullName>
    </recommendedName>
</protein>
<evidence type="ECO:0000313" key="4">
    <source>
        <dbReference type="Proteomes" id="UP001498398"/>
    </source>
</evidence>
<keyword evidence="4" id="KW-1185">Reference proteome</keyword>
<evidence type="ECO:0000313" key="3">
    <source>
        <dbReference type="EMBL" id="KAK7433560.1"/>
    </source>
</evidence>